<sequence>MTIKKNSFPKNIDGKPRREELFEQLTSHPDYEARHEAAMVQMVCLITDEEEYRAYIDEHGKFYDSGKMRRQHPELTALHATQASLKGLYAKFGMTPMDTKSLKKGASDEDTVTVVQFPGLT</sequence>
<accession>A0ABR9YFM2</accession>
<protein>
    <recommendedName>
        <fullName evidence="3">Terminase</fullName>
    </recommendedName>
</protein>
<comment type="caution">
    <text evidence="1">The sequence shown here is derived from an EMBL/GenBank/DDBJ whole genome shotgun (WGS) entry which is preliminary data.</text>
</comment>
<dbReference type="Proteomes" id="UP000630952">
    <property type="component" value="Unassembled WGS sequence"/>
</dbReference>
<reference evidence="1 2" key="2">
    <citation type="submission" date="2020-11" db="EMBL/GenBank/DDBJ databases">
        <title>Description of novel Gluconobacter species.</title>
        <authorList>
            <person name="Cleenwerck I."/>
            <person name="Cnockaert M."/>
            <person name="Borremans W."/>
            <person name="Wieme A.D."/>
            <person name="De Vuyst L."/>
            <person name="Vandamme P."/>
        </authorList>
    </citation>
    <scope>NUCLEOTIDE SEQUENCE [LARGE SCALE GENOMIC DNA]</scope>
    <source>
        <strain evidence="1 2">LMG 27748</strain>
    </source>
</reference>
<evidence type="ECO:0000313" key="2">
    <source>
        <dbReference type="Proteomes" id="UP000630952"/>
    </source>
</evidence>
<keyword evidence="2" id="KW-1185">Reference proteome</keyword>
<proteinExistence type="predicted"/>
<gene>
    <name evidence="1" type="ORF">HKD21_11480</name>
</gene>
<dbReference type="RefSeq" id="WP_145994771.1">
    <property type="nucleotide sequence ID" value="NZ_JABCQO010000010.1"/>
</dbReference>
<dbReference type="EMBL" id="JABCQO010000010">
    <property type="protein sequence ID" value="MBF0877464.1"/>
    <property type="molecule type" value="Genomic_DNA"/>
</dbReference>
<evidence type="ECO:0008006" key="3">
    <source>
        <dbReference type="Google" id="ProtNLM"/>
    </source>
</evidence>
<dbReference type="InterPro" id="IPR006448">
    <property type="entry name" value="Phage_term_ssu_P27"/>
</dbReference>
<organism evidence="1 2">
    <name type="scientific">Gluconobacter cerevisiae</name>
    <dbReference type="NCBI Taxonomy" id="1379734"/>
    <lineage>
        <taxon>Bacteria</taxon>
        <taxon>Pseudomonadati</taxon>
        <taxon>Pseudomonadota</taxon>
        <taxon>Alphaproteobacteria</taxon>
        <taxon>Acetobacterales</taxon>
        <taxon>Acetobacteraceae</taxon>
        <taxon>Gluconobacter</taxon>
    </lineage>
</organism>
<dbReference type="Pfam" id="PF05119">
    <property type="entry name" value="Terminase_4"/>
    <property type="match status" value="1"/>
</dbReference>
<evidence type="ECO:0000313" key="1">
    <source>
        <dbReference type="EMBL" id="MBF0877464.1"/>
    </source>
</evidence>
<name>A0ABR9YFM2_9PROT</name>
<reference evidence="2" key="1">
    <citation type="submission" date="2020-04" db="EMBL/GenBank/DDBJ databases">
        <title>Description of novel Gluconacetobacter.</title>
        <authorList>
            <person name="Sombolestani A."/>
        </authorList>
    </citation>
    <scope>NUCLEOTIDE SEQUENCE [LARGE SCALE GENOMIC DNA]</scope>
    <source>
        <strain evidence="2">LMG 27748</strain>
    </source>
</reference>
<dbReference type="GeneID" id="76195748"/>